<dbReference type="SUPFAM" id="SSF54523">
    <property type="entry name" value="Pili subunits"/>
    <property type="match status" value="1"/>
</dbReference>
<organism evidence="2 3">
    <name type="scientific">Candidatus Zambryskibacteria bacterium RIFCSPLOWO2_01_FULL_47_14</name>
    <dbReference type="NCBI Taxonomy" id="1802763"/>
    <lineage>
        <taxon>Bacteria</taxon>
        <taxon>Candidatus Zambryskiibacteriota</taxon>
    </lineage>
</organism>
<keyword evidence="1" id="KW-0472">Membrane</keyword>
<feature type="transmembrane region" description="Helical" evidence="1">
    <location>
        <begin position="15"/>
        <end position="36"/>
    </location>
</feature>
<dbReference type="EMBL" id="MHWG01000003">
    <property type="protein sequence ID" value="OHB06260.1"/>
    <property type="molecule type" value="Genomic_DNA"/>
</dbReference>
<keyword evidence="1" id="KW-0812">Transmembrane</keyword>
<evidence type="ECO:0000313" key="3">
    <source>
        <dbReference type="Proteomes" id="UP000177068"/>
    </source>
</evidence>
<comment type="caution">
    <text evidence="2">The sequence shown here is derived from an EMBL/GenBank/DDBJ whole genome shotgun (WGS) entry which is preliminary data.</text>
</comment>
<dbReference type="AlphaFoldDB" id="A0A1G2UB43"/>
<sequence>MINFNLASYKITRGMTYIELIVVLGIFSTMLSIAMFNHNKFQDKVAIKALANEIALKIVEAQKSSINGKWNSAATSDWKPSYGVYFTSNSTKFIYFADLNSSNTCSDPGCASFTLGGEVLDVISMTRGNSISVSGLEVTGTGCPATVTNLTVVFRRPDSSALIASSPSCTISQAIVNIVSPSGLSAKIKFYPSGRVQIN</sequence>
<dbReference type="Proteomes" id="UP000177068">
    <property type="component" value="Unassembled WGS sequence"/>
</dbReference>
<evidence type="ECO:0000256" key="1">
    <source>
        <dbReference type="SAM" id="Phobius"/>
    </source>
</evidence>
<name>A0A1G2UB43_9BACT</name>
<evidence type="ECO:0000313" key="2">
    <source>
        <dbReference type="EMBL" id="OHB06260.1"/>
    </source>
</evidence>
<reference evidence="2 3" key="1">
    <citation type="journal article" date="2016" name="Nat. Commun.">
        <title>Thousands of microbial genomes shed light on interconnected biogeochemical processes in an aquifer system.</title>
        <authorList>
            <person name="Anantharaman K."/>
            <person name="Brown C.T."/>
            <person name="Hug L.A."/>
            <person name="Sharon I."/>
            <person name="Castelle C.J."/>
            <person name="Probst A.J."/>
            <person name="Thomas B.C."/>
            <person name="Singh A."/>
            <person name="Wilkins M.J."/>
            <person name="Karaoz U."/>
            <person name="Brodie E.L."/>
            <person name="Williams K.H."/>
            <person name="Hubbard S.S."/>
            <person name="Banfield J.F."/>
        </authorList>
    </citation>
    <scope>NUCLEOTIDE SEQUENCE [LARGE SCALE GENOMIC DNA]</scope>
</reference>
<keyword evidence="1" id="KW-1133">Transmembrane helix</keyword>
<protein>
    <recommendedName>
        <fullName evidence="4">General secretion pathway GspH domain-containing protein</fullName>
    </recommendedName>
</protein>
<evidence type="ECO:0008006" key="4">
    <source>
        <dbReference type="Google" id="ProtNLM"/>
    </source>
</evidence>
<accession>A0A1G2UB43</accession>
<gene>
    <name evidence="2" type="ORF">A3A26_00070</name>
</gene>
<proteinExistence type="predicted"/>
<dbReference type="InterPro" id="IPR045584">
    <property type="entry name" value="Pilin-like"/>
</dbReference>